<keyword evidence="3" id="KW-1185">Reference proteome</keyword>
<dbReference type="OrthoDB" id="2791548at2759"/>
<name>M2R637_CERS8</name>
<organism evidence="2 3">
    <name type="scientific">Ceriporiopsis subvermispora (strain B)</name>
    <name type="common">White-rot fungus</name>
    <name type="synonym">Gelatoporia subvermispora</name>
    <dbReference type="NCBI Taxonomy" id="914234"/>
    <lineage>
        <taxon>Eukaryota</taxon>
        <taxon>Fungi</taxon>
        <taxon>Dikarya</taxon>
        <taxon>Basidiomycota</taxon>
        <taxon>Agaricomycotina</taxon>
        <taxon>Agaricomycetes</taxon>
        <taxon>Polyporales</taxon>
        <taxon>Gelatoporiaceae</taxon>
        <taxon>Gelatoporia</taxon>
    </lineage>
</organism>
<feature type="region of interest" description="Disordered" evidence="1">
    <location>
        <begin position="936"/>
        <end position="971"/>
    </location>
</feature>
<evidence type="ECO:0000313" key="2">
    <source>
        <dbReference type="EMBL" id="EMD40045.1"/>
    </source>
</evidence>
<proteinExistence type="predicted"/>
<dbReference type="Proteomes" id="UP000016930">
    <property type="component" value="Unassembled WGS sequence"/>
</dbReference>
<dbReference type="EMBL" id="KB445793">
    <property type="protein sequence ID" value="EMD40045.1"/>
    <property type="molecule type" value="Genomic_DNA"/>
</dbReference>
<dbReference type="PANTHER" id="PTHR31912:SF34">
    <property type="entry name" value="NOTOCHORD-RELATED PROTEIN"/>
    <property type="match status" value="1"/>
</dbReference>
<evidence type="ECO:0008006" key="4">
    <source>
        <dbReference type="Google" id="ProtNLM"/>
    </source>
</evidence>
<dbReference type="HOGENOM" id="CLU_004591_2_0_1"/>
<protein>
    <recommendedName>
        <fullName evidence="4">BAH domain-containing protein</fullName>
    </recommendedName>
</protein>
<dbReference type="AlphaFoldDB" id="M2R637"/>
<sequence length="984" mass="112727">MPRLRLSTDHVKFIIWILKQLGVTNVPNFKTFRHKQAQLNRAMPIQTQLKRSPRGPVFYQNNIRDLLALDWANPECRASLEEYPVRSAITSESCHSQKWTRDIPAHIQAPMWANGRQHFFLGELTQLDNLQLVVPLAWYRKETHGNVFFEAYEVAWTGNVPQCTSTSRLEYPCSRLFANVYELTDYGVHLSDHGTCGSSANPLRVESQGRRMYSSFVKIWVDDVSGNRSKQYNEHSNVYFAHANLPHQKLSQEYFIHFVSTSNHASPGDQLNAVVQDVQSPRWTQAFDCEIQEEILIQTVPLFEPADNPQQSDTCLHMGLKGNLWCRRCKLGGPERLRETDAVYEQHFAPAELRKAPETLAMVKAQLDQAARGVAKSVQELQTQSGVKDRLAEYWVEQLLTRAQGEHQRRIYNVNTRDERLKARKVTNRVALVESIKQEIHDEVMAWLYTQPSHTYDALPVDSPLRTQLRPGDHFNMLLQLDGTFGDMHDDTPVEILHTYLLGMAKYAWHYTNTPWTLKQCELFAIRLQSASIVGLSIPPLRAGYMLQYRNGLIGKHFKALQQLAIFQLDESLCDRRVIDLWNATGELGSYLWYHEIENMDHYVRDVEVLIANLLDIWSLLDPRRVFVKPKLHILTHIVEDIWRHGPAGLYATEIFECFNAVFRLCSVLSNHQAPSRDIAVAVAGLTRFKYQVSGAWWRDEGGDYVHAGIRVREYFDNAQLQRRLGFTVAGTVKPKPRSTAVSWRSLAIDTEEVDTVRGMKKWLACTSVIAEQGESCPVGAWVFVDHEGGTRFGRIKLILRPESAAESSPCVVLERFTIWDDRHAFFQMPQVVRSEGAKHFVVDSQDVLFMANVQHNCHDGKCKTTGTRRRRQERIETDITEVFVEHRDDDSFIINMHALHNGALLRKILPRTLTEPRPYIQDRVTAHKEMAAKLRASQETKRAKEAKARKDRDTARAAEKAAAQQAPGVENTDVEVLVDVPAM</sequence>
<evidence type="ECO:0000313" key="3">
    <source>
        <dbReference type="Proteomes" id="UP000016930"/>
    </source>
</evidence>
<accession>M2R637</accession>
<dbReference type="PANTHER" id="PTHR31912">
    <property type="entry name" value="IP13529P"/>
    <property type="match status" value="1"/>
</dbReference>
<dbReference type="STRING" id="914234.M2R637"/>
<gene>
    <name evidence="2" type="ORF">CERSUDRAFT_45768</name>
</gene>
<reference evidence="2 3" key="1">
    <citation type="journal article" date="2012" name="Proc. Natl. Acad. Sci. U.S.A.">
        <title>Comparative genomics of Ceriporiopsis subvermispora and Phanerochaete chrysosporium provide insight into selective ligninolysis.</title>
        <authorList>
            <person name="Fernandez-Fueyo E."/>
            <person name="Ruiz-Duenas F.J."/>
            <person name="Ferreira P."/>
            <person name="Floudas D."/>
            <person name="Hibbett D.S."/>
            <person name="Canessa P."/>
            <person name="Larrondo L.F."/>
            <person name="James T.Y."/>
            <person name="Seelenfreund D."/>
            <person name="Lobos S."/>
            <person name="Polanco R."/>
            <person name="Tello M."/>
            <person name="Honda Y."/>
            <person name="Watanabe T."/>
            <person name="Watanabe T."/>
            <person name="Ryu J.S."/>
            <person name="Kubicek C.P."/>
            <person name="Schmoll M."/>
            <person name="Gaskell J."/>
            <person name="Hammel K.E."/>
            <person name="St John F.J."/>
            <person name="Vanden Wymelenberg A."/>
            <person name="Sabat G."/>
            <person name="Splinter BonDurant S."/>
            <person name="Syed K."/>
            <person name="Yadav J.S."/>
            <person name="Doddapaneni H."/>
            <person name="Subramanian V."/>
            <person name="Lavin J.L."/>
            <person name="Oguiza J.A."/>
            <person name="Perez G."/>
            <person name="Pisabarro A.G."/>
            <person name="Ramirez L."/>
            <person name="Santoyo F."/>
            <person name="Master E."/>
            <person name="Coutinho P.M."/>
            <person name="Henrissat B."/>
            <person name="Lombard V."/>
            <person name="Magnuson J.K."/>
            <person name="Kuees U."/>
            <person name="Hori C."/>
            <person name="Igarashi K."/>
            <person name="Samejima M."/>
            <person name="Held B.W."/>
            <person name="Barry K.W."/>
            <person name="LaButti K.M."/>
            <person name="Lapidus A."/>
            <person name="Lindquist E.A."/>
            <person name="Lucas S.M."/>
            <person name="Riley R."/>
            <person name="Salamov A.A."/>
            <person name="Hoffmeister D."/>
            <person name="Schwenk D."/>
            <person name="Hadar Y."/>
            <person name="Yarden O."/>
            <person name="de Vries R.P."/>
            <person name="Wiebenga A."/>
            <person name="Stenlid J."/>
            <person name="Eastwood D."/>
            <person name="Grigoriev I.V."/>
            <person name="Berka R.M."/>
            <person name="Blanchette R.A."/>
            <person name="Kersten P."/>
            <person name="Martinez A.T."/>
            <person name="Vicuna R."/>
            <person name="Cullen D."/>
        </authorList>
    </citation>
    <scope>NUCLEOTIDE SEQUENCE [LARGE SCALE GENOMIC DNA]</scope>
    <source>
        <strain evidence="2 3">B</strain>
    </source>
</reference>
<evidence type="ECO:0000256" key="1">
    <source>
        <dbReference type="SAM" id="MobiDB-lite"/>
    </source>
</evidence>
<feature type="compositionally biased region" description="Basic and acidic residues" evidence="1">
    <location>
        <begin position="936"/>
        <end position="960"/>
    </location>
</feature>